<dbReference type="Gene3D" id="2.120.10.80">
    <property type="entry name" value="Kelch-type beta propeller"/>
    <property type="match status" value="2"/>
</dbReference>
<reference evidence="5 6" key="1">
    <citation type="journal article" date="2018" name="Sci. Rep.">
        <title>Raphidocelis subcapitata (=Pseudokirchneriella subcapitata) provides an insight into genome evolution and environmental adaptations in the Sphaeropleales.</title>
        <authorList>
            <person name="Suzuki S."/>
            <person name="Yamaguchi H."/>
            <person name="Nakajima N."/>
            <person name="Kawachi M."/>
        </authorList>
    </citation>
    <scope>NUCLEOTIDE SEQUENCE [LARGE SCALE GENOMIC DNA]</scope>
    <source>
        <strain evidence="5 6">NIES-35</strain>
    </source>
</reference>
<evidence type="ECO:0000256" key="2">
    <source>
        <dbReference type="ARBA" id="ARBA00022441"/>
    </source>
</evidence>
<dbReference type="STRING" id="307507.A0A2V0NVF8"/>
<comment type="caution">
    <text evidence="5">The sequence shown here is derived from an EMBL/GenBank/DDBJ whole genome shotgun (WGS) entry which is preliminary data.</text>
</comment>
<dbReference type="InterPro" id="IPR011333">
    <property type="entry name" value="SKP1/BTB/POZ_sf"/>
</dbReference>
<name>A0A2V0NVF8_9CHLO</name>
<dbReference type="PANTHER" id="PTHR46093:SF18">
    <property type="entry name" value="FIBRONECTIN TYPE-III DOMAIN-CONTAINING PROTEIN"/>
    <property type="match status" value="1"/>
</dbReference>
<evidence type="ECO:0000313" key="5">
    <source>
        <dbReference type="EMBL" id="GBF88805.1"/>
    </source>
</evidence>
<dbReference type="SUPFAM" id="SSF50965">
    <property type="entry name" value="Galactose oxidase, central domain"/>
    <property type="match status" value="1"/>
</dbReference>
<accession>A0A2V0NVF8</accession>
<dbReference type="InterPro" id="IPR015915">
    <property type="entry name" value="Kelch-typ_b-propeller"/>
</dbReference>
<dbReference type="OrthoDB" id="6496053at2759"/>
<dbReference type="PROSITE" id="PS50097">
    <property type="entry name" value="BTB"/>
    <property type="match status" value="1"/>
</dbReference>
<dbReference type="Pfam" id="PF00651">
    <property type="entry name" value="BTB"/>
    <property type="match status" value="1"/>
</dbReference>
<keyword evidence="2" id="KW-0880">Kelch repeat</keyword>
<dbReference type="InParanoid" id="A0A2V0NVF8"/>
<dbReference type="AlphaFoldDB" id="A0A2V0NVF8"/>
<evidence type="ECO:0000256" key="3">
    <source>
        <dbReference type="ARBA" id="ARBA00022737"/>
    </source>
</evidence>
<dbReference type="Gene3D" id="3.30.710.10">
    <property type="entry name" value="Potassium Channel Kv1.1, Chain A"/>
    <property type="match status" value="1"/>
</dbReference>
<comment type="pathway">
    <text evidence="1">Protein modification; protein ubiquitination.</text>
</comment>
<keyword evidence="3" id="KW-0677">Repeat</keyword>
<evidence type="ECO:0000313" key="6">
    <source>
        <dbReference type="Proteomes" id="UP000247498"/>
    </source>
</evidence>
<dbReference type="InterPro" id="IPR000210">
    <property type="entry name" value="BTB/POZ_dom"/>
</dbReference>
<dbReference type="SUPFAM" id="SSF117281">
    <property type="entry name" value="Kelch motif"/>
    <property type="match status" value="1"/>
</dbReference>
<dbReference type="EMBL" id="BDRX01000006">
    <property type="protein sequence ID" value="GBF88805.1"/>
    <property type="molecule type" value="Genomic_DNA"/>
</dbReference>
<proteinExistence type="predicted"/>
<feature type="domain" description="BTB" evidence="4">
    <location>
        <begin position="421"/>
        <end position="495"/>
    </location>
</feature>
<dbReference type="Proteomes" id="UP000247498">
    <property type="component" value="Unassembled WGS sequence"/>
</dbReference>
<evidence type="ECO:0000259" key="4">
    <source>
        <dbReference type="PROSITE" id="PS50097"/>
    </source>
</evidence>
<dbReference type="PANTHER" id="PTHR46093">
    <property type="entry name" value="ACYL-COA-BINDING DOMAIN-CONTAINING PROTEIN 5"/>
    <property type="match status" value="1"/>
</dbReference>
<organism evidence="5 6">
    <name type="scientific">Raphidocelis subcapitata</name>
    <dbReference type="NCBI Taxonomy" id="307507"/>
    <lineage>
        <taxon>Eukaryota</taxon>
        <taxon>Viridiplantae</taxon>
        <taxon>Chlorophyta</taxon>
        <taxon>core chlorophytes</taxon>
        <taxon>Chlorophyceae</taxon>
        <taxon>CS clade</taxon>
        <taxon>Sphaeropleales</taxon>
        <taxon>Selenastraceae</taxon>
        <taxon>Raphidocelis</taxon>
    </lineage>
</organism>
<dbReference type="Pfam" id="PF24681">
    <property type="entry name" value="Kelch_KLHDC2_KLHL20_DRC7"/>
    <property type="match status" value="1"/>
</dbReference>
<keyword evidence="6" id="KW-1185">Reference proteome</keyword>
<evidence type="ECO:0000256" key="1">
    <source>
        <dbReference type="ARBA" id="ARBA00004906"/>
    </source>
</evidence>
<dbReference type="SMART" id="SM00225">
    <property type="entry name" value="BTB"/>
    <property type="match status" value="1"/>
</dbReference>
<gene>
    <name evidence="5" type="ORF">Rsub_01706</name>
</gene>
<dbReference type="InterPro" id="IPR011043">
    <property type="entry name" value="Gal_Oxase/kelch_b-propeller"/>
</dbReference>
<sequence>MQQSISLPQAPARTGAAAAVLCSSTAYLFGGRDETGALSDQLLALDLADPSAPWRQVGAAVKERGPGPRAGHATLAYADQLWVVGGRGADGSRLDDAWRFNPATQEWCAVGAATLAGRWPSRPAASGAGELLALHGGLLIALGQLGQDENRDPAPKRTAVAALANGKTAASAHASAACTLSALDLLSGAAWRELPVSGHPGFDRAEALVVTPGGLLVGSKRDVAMQVATLDIGGALRQGSASGGSKGSSSGRAAVGWSALQARGHVPTARMGCAAVLLEGDGGAGPWLVITGGVLCSPAVKGVVTGDVFCLDLDTCTWTKLPPAALGAGSGAPFGGGPRFGHTAVALPREQGGGALMIGGSRAAGEHASRFPLEWVFAPAAAPDEAPAQLQVPADADAAAPPCALVPPHDLRPYYLSESLSDVEIIAGGVPPLPAHMLVLAISPRFRELMEQAAASGKGFDTKEGRWKLHVADVYPEILKLLLAYLYARLDAVPPRDAPTLFGAAARYGLPGLKAECLGVLCATTTLENVSTHVLLAHEERSPELMAACVSYAAASQERFAQLVATPGYLHLTEASPRVAQAFLSQACAELLRKG</sequence>
<dbReference type="SUPFAM" id="SSF54695">
    <property type="entry name" value="POZ domain"/>
    <property type="match status" value="1"/>
</dbReference>
<protein>
    <recommendedName>
        <fullName evidence="4">BTB domain-containing protein</fullName>
    </recommendedName>
</protein>